<dbReference type="GO" id="GO:1905897">
    <property type="term" value="P:regulation of response to endoplasmic reticulum stress"/>
    <property type="evidence" value="ECO:0007669"/>
    <property type="project" value="TreeGrafter"/>
</dbReference>
<evidence type="ECO:0000256" key="6">
    <source>
        <dbReference type="ARBA" id="ARBA00022989"/>
    </source>
</evidence>
<feature type="domain" description="Peptidase M50" evidence="11">
    <location>
        <begin position="138"/>
        <end position="473"/>
    </location>
</feature>
<sequence length="496" mass="56189">MDDMHTGLFLFGVIFCHICFYFIDTLFKTCSHVPYLYFLKNTGLQIKFLRIHWFTTVFNRLIQKWGSFRPKLQLAWFNAGAWMAIGLMPLALALLIHSIYVNLRHTVKNDIVTVSLDSTTLQPMVPGINMPLSEIGYYMLTLLVCSIVHEFGHAIAAVREDARVIGIGMVIGLIVPVAYVSLEQVELLTAPKQLRILCAGIWHNVVLAMVATIIFFITPWILMPLYDWGNAVQVQTVEYNSPLYGPGGLQIRDRVTFINDCPITDLNSWQECLVSAVKHNTPGYCLQSEFIKEHDESGPAKHLAAGAVECCGSNSPRHLCFEYLESEDEPLELPQFSCLNVRRVVELTDFMCYKSSDCPGSFHCFRPSLENSTKLVLIKRSIGNVVIFLGHPAEIYHTVMVSDFINIYPLFPSSIPERIKLLAQYMSTFSFGMAILNIIPCFYFDGQFITRALIDLYFSKKIQHASIRHAISLCITFVGTFILMVYLGVSFWSVLL</sequence>
<dbReference type="PANTHER" id="PTHR13325:SF3">
    <property type="entry name" value="MEMBRANE-BOUND TRANSCRIPTION FACTOR SITE-2 PROTEASE"/>
    <property type="match status" value="1"/>
</dbReference>
<evidence type="ECO:0000256" key="10">
    <source>
        <dbReference type="SAM" id="Phobius"/>
    </source>
</evidence>
<feature type="transmembrane region" description="Helical" evidence="10">
    <location>
        <begin position="7"/>
        <end position="23"/>
    </location>
</feature>
<evidence type="ECO:0000256" key="5">
    <source>
        <dbReference type="ARBA" id="ARBA00022692"/>
    </source>
</evidence>
<dbReference type="EMBL" id="GEDC01015788">
    <property type="protein sequence ID" value="JAS21510.1"/>
    <property type="molecule type" value="Transcribed_RNA"/>
</dbReference>
<comment type="subcellular location">
    <subcellularLocation>
        <location evidence="2">Endomembrane system</location>
        <topology evidence="2">Multi-pass membrane protein</topology>
    </subcellularLocation>
</comment>
<feature type="transmembrane region" description="Helical" evidence="10">
    <location>
        <begin position="470"/>
        <end position="495"/>
    </location>
</feature>
<dbReference type="GO" id="GO:0012505">
    <property type="term" value="C:endomembrane system"/>
    <property type="evidence" value="ECO:0007669"/>
    <property type="project" value="UniProtKB-SubCell"/>
</dbReference>
<dbReference type="EC" id="3.4.24.85" evidence="3"/>
<evidence type="ECO:0000259" key="11">
    <source>
        <dbReference type="Pfam" id="PF02163"/>
    </source>
</evidence>
<dbReference type="GO" id="GO:0031293">
    <property type="term" value="P:membrane protein intracellular domain proteolysis"/>
    <property type="evidence" value="ECO:0007669"/>
    <property type="project" value="TreeGrafter"/>
</dbReference>
<protein>
    <recommendedName>
        <fullName evidence="4">Membrane-bound transcription factor site-2 protease</fullName>
        <ecNumber evidence="3">3.4.24.85</ecNumber>
    </recommendedName>
    <alternativeName>
        <fullName evidence="8">Endopeptidase S2P</fullName>
    </alternativeName>
</protein>
<evidence type="ECO:0000256" key="7">
    <source>
        <dbReference type="ARBA" id="ARBA00023136"/>
    </source>
</evidence>
<reference evidence="13" key="1">
    <citation type="submission" date="2015-12" db="EMBL/GenBank/DDBJ databases">
        <title>De novo transcriptome assembly of four potential Pierce s Disease insect vectors from Arizona vineyards.</title>
        <authorList>
            <person name="Tassone E.E."/>
        </authorList>
    </citation>
    <scope>NUCLEOTIDE SEQUENCE</scope>
</reference>
<dbReference type="Pfam" id="PF02163">
    <property type="entry name" value="Peptidase_M50"/>
    <property type="match status" value="1"/>
</dbReference>
<feature type="transmembrane region" description="Helical" evidence="10">
    <location>
        <begin position="135"/>
        <end position="152"/>
    </location>
</feature>
<evidence type="ECO:0000256" key="3">
    <source>
        <dbReference type="ARBA" id="ARBA00012347"/>
    </source>
</evidence>
<comment type="catalytic activity">
    <reaction evidence="1">
        <text>Cleaves several transcription factors that are type-2 transmembrane proteins within membrane-spanning domains. Known substrates include sterol regulatory element-binding protein (SREBP) -1, SREBP-2 and forms of the transcriptional activator ATF6. SREBP-2 is cleaved at the site 477-DRSRILL-|-CVLTFLCLSFNPLTSLLQWGGA-505. The residues Asn-Pro, 11 residues distal to the site of cleavage in the membrane-spanning domain, are important for cleavage by S2P endopeptidase. Replacement of either of these residues does not prevent cleavage, but there is no cleavage if both of these residues are replaced.</text>
        <dbReference type="EC" id="3.4.24.85"/>
    </reaction>
</comment>
<gene>
    <name evidence="13" type="ORF">g.11256</name>
    <name evidence="12" type="ORF">g.11261</name>
</gene>
<evidence type="ECO:0000256" key="4">
    <source>
        <dbReference type="ARBA" id="ARBA00014400"/>
    </source>
</evidence>
<dbReference type="EMBL" id="GEDC01001240">
    <property type="protein sequence ID" value="JAS36058.1"/>
    <property type="molecule type" value="Transcribed_RNA"/>
</dbReference>
<keyword evidence="7 10" id="KW-0472">Membrane</keyword>
<accession>A0A1B6EDP2</accession>
<feature type="transmembrane region" description="Helical" evidence="10">
    <location>
        <begin position="164"/>
        <end position="182"/>
    </location>
</feature>
<dbReference type="GO" id="GO:0004222">
    <property type="term" value="F:metalloendopeptidase activity"/>
    <property type="evidence" value="ECO:0007669"/>
    <property type="project" value="InterPro"/>
</dbReference>
<feature type="transmembrane region" description="Helical" evidence="10">
    <location>
        <begin position="74"/>
        <end position="100"/>
    </location>
</feature>
<keyword evidence="5 10" id="KW-0812">Transmembrane</keyword>
<evidence type="ECO:0000256" key="1">
    <source>
        <dbReference type="ARBA" id="ARBA00001350"/>
    </source>
</evidence>
<proteinExistence type="predicted"/>
<dbReference type="GO" id="GO:0016020">
    <property type="term" value="C:membrane"/>
    <property type="evidence" value="ECO:0007669"/>
    <property type="project" value="InterPro"/>
</dbReference>
<dbReference type="InterPro" id="IPR008915">
    <property type="entry name" value="Peptidase_M50"/>
</dbReference>
<feature type="transmembrane region" description="Helical" evidence="10">
    <location>
        <begin position="194"/>
        <end position="217"/>
    </location>
</feature>
<dbReference type="InterPro" id="IPR001193">
    <property type="entry name" value="MBTPS2"/>
</dbReference>
<dbReference type="PRINTS" id="PR01000">
    <property type="entry name" value="SREBPS2PTASE"/>
</dbReference>
<organism evidence="13">
    <name type="scientific">Clastoptera arizonana</name>
    <name type="common">Arizona spittle bug</name>
    <dbReference type="NCBI Taxonomy" id="38151"/>
    <lineage>
        <taxon>Eukaryota</taxon>
        <taxon>Metazoa</taxon>
        <taxon>Ecdysozoa</taxon>
        <taxon>Arthropoda</taxon>
        <taxon>Hexapoda</taxon>
        <taxon>Insecta</taxon>
        <taxon>Pterygota</taxon>
        <taxon>Neoptera</taxon>
        <taxon>Paraneoptera</taxon>
        <taxon>Hemiptera</taxon>
        <taxon>Auchenorrhyncha</taxon>
        <taxon>Cercopoidea</taxon>
        <taxon>Clastopteridae</taxon>
        <taxon>Clastoptera</taxon>
    </lineage>
</organism>
<name>A0A1B6EDP2_9HEMI</name>
<dbReference type="GO" id="GO:0005737">
    <property type="term" value="C:cytoplasm"/>
    <property type="evidence" value="ECO:0007669"/>
    <property type="project" value="TreeGrafter"/>
</dbReference>
<evidence type="ECO:0000256" key="9">
    <source>
        <dbReference type="ARBA" id="ARBA00045828"/>
    </source>
</evidence>
<dbReference type="PANTHER" id="PTHR13325">
    <property type="entry name" value="PROTEASE M50 MEMBRANE-BOUND TRANSCRIPTION FACTOR SITE 2 PROTEASE"/>
    <property type="match status" value="1"/>
</dbReference>
<evidence type="ECO:0000313" key="13">
    <source>
        <dbReference type="EMBL" id="JAS36058.1"/>
    </source>
</evidence>
<evidence type="ECO:0000313" key="12">
    <source>
        <dbReference type="EMBL" id="JAS21510.1"/>
    </source>
</evidence>
<dbReference type="AlphaFoldDB" id="A0A1B6EDP2"/>
<evidence type="ECO:0000256" key="2">
    <source>
        <dbReference type="ARBA" id="ARBA00004127"/>
    </source>
</evidence>
<comment type="function">
    <text evidence="9">Zinc metalloprotease that mediates intramembrane proteolysis of proteins such as ATF6, ATF6B, SREBF1/SREBP1 and SREBF2/SREBP2. Catalyzes the second step in the proteolytic activation of the sterol regulatory element-binding proteins (SREBPs) SREBF1/SREBP1 and SREBF2/SREBP2: cleaves SREBPs within the first transmembrane segment, thereby releasing the N-terminal segment with a portion of the transmembrane segment attached. Mature N-terminal SREBP fragments shuttle to the nucleus and activate gene transcription. Also mediates the second step in the proteolytic activation of the cyclic AMP-dependent transcription factor ATF-6 (ATF6 and ATF6B). Involved in intramembrane proteolysis during bone formation. In astrocytes and osteoblasts, upon DNA damage and ER stress, mediates the second step of the regulated intramembrane proteolytic activation of the transcription factor CREB3L1, leading to the inhibition of cell-cycle progression.</text>
</comment>
<evidence type="ECO:0000256" key="8">
    <source>
        <dbReference type="ARBA" id="ARBA00032658"/>
    </source>
</evidence>
<keyword evidence="6 10" id="KW-1133">Transmembrane helix</keyword>